<sequence>MCRLNVSDTETTLHISPIVPSKMIFKTTTYLAAAIALVQVMSAQAVWLKTGDGRVWHVDRSMVCRNASPEFNDV</sequence>
<evidence type="ECO:0000256" key="1">
    <source>
        <dbReference type="SAM" id="Phobius"/>
    </source>
</evidence>
<dbReference type="AlphaFoldDB" id="A0A9P6JDR5"/>
<feature type="transmembrane region" description="Helical" evidence="1">
    <location>
        <begin position="30"/>
        <end position="48"/>
    </location>
</feature>
<dbReference type="EMBL" id="JAAAHW010005550">
    <property type="protein sequence ID" value="KAF9967875.1"/>
    <property type="molecule type" value="Genomic_DNA"/>
</dbReference>
<evidence type="ECO:0000313" key="3">
    <source>
        <dbReference type="Proteomes" id="UP000749646"/>
    </source>
</evidence>
<keyword evidence="3" id="KW-1185">Reference proteome</keyword>
<feature type="non-terminal residue" evidence="2">
    <location>
        <position position="1"/>
    </location>
</feature>
<keyword evidence="1" id="KW-0472">Membrane</keyword>
<dbReference type="Proteomes" id="UP000749646">
    <property type="component" value="Unassembled WGS sequence"/>
</dbReference>
<protein>
    <submittedName>
        <fullName evidence="2">Uncharacterized protein</fullName>
    </submittedName>
</protein>
<comment type="caution">
    <text evidence="2">The sequence shown here is derived from an EMBL/GenBank/DDBJ whole genome shotgun (WGS) entry which is preliminary data.</text>
</comment>
<keyword evidence="1" id="KW-1133">Transmembrane helix</keyword>
<proteinExistence type="predicted"/>
<gene>
    <name evidence="2" type="ORF">BGZ65_012873</name>
</gene>
<keyword evidence="1" id="KW-0812">Transmembrane</keyword>
<evidence type="ECO:0000313" key="2">
    <source>
        <dbReference type="EMBL" id="KAF9967875.1"/>
    </source>
</evidence>
<reference evidence="2" key="1">
    <citation type="journal article" date="2020" name="Fungal Divers.">
        <title>Resolving the Mortierellaceae phylogeny through synthesis of multi-gene phylogenetics and phylogenomics.</title>
        <authorList>
            <person name="Vandepol N."/>
            <person name="Liber J."/>
            <person name="Desiro A."/>
            <person name="Na H."/>
            <person name="Kennedy M."/>
            <person name="Barry K."/>
            <person name="Grigoriev I.V."/>
            <person name="Miller A.N."/>
            <person name="O'Donnell K."/>
            <person name="Stajich J.E."/>
            <person name="Bonito G."/>
        </authorList>
    </citation>
    <scope>NUCLEOTIDE SEQUENCE</scope>
    <source>
        <strain evidence="2">MES-2147</strain>
    </source>
</reference>
<name>A0A9P6JDR5_9FUNG</name>
<accession>A0A9P6JDR5</accession>
<organism evidence="2 3">
    <name type="scientific">Modicella reniformis</name>
    <dbReference type="NCBI Taxonomy" id="1440133"/>
    <lineage>
        <taxon>Eukaryota</taxon>
        <taxon>Fungi</taxon>
        <taxon>Fungi incertae sedis</taxon>
        <taxon>Mucoromycota</taxon>
        <taxon>Mortierellomycotina</taxon>
        <taxon>Mortierellomycetes</taxon>
        <taxon>Mortierellales</taxon>
        <taxon>Mortierellaceae</taxon>
        <taxon>Modicella</taxon>
    </lineage>
</organism>